<evidence type="ECO:0000313" key="9">
    <source>
        <dbReference type="EMBL" id="KAL3635778.1"/>
    </source>
</evidence>
<dbReference type="InterPro" id="IPR017930">
    <property type="entry name" value="Myb_dom"/>
</dbReference>
<feature type="domain" description="HTH myb-type" evidence="8">
    <location>
        <begin position="85"/>
        <end position="145"/>
    </location>
</feature>
<dbReference type="PANTHER" id="PTHR31499:SF23">
    <property type="entry name" value="MYB FAMILY TRANSCRIPTION FACTOR PHL11"/>
    <property type="match status" value="1"/>
</dbReference>
<sequence length="340" mass="37977">MRTRSDKDGVDADKGCSNESWTSARGQGLGVKKHGFKFLGDPSDYSRATGRGILHWVLKSESINTYETNIYYGGGGGGNGVVMTRNPKPRLRWTVDLHDRFVDAVTKLGGPDKATPKSVMKVMGLKGLTLYHLKSHLQKFRHGQQQAKKQNSYEHNNDRSEHSYEYQNVRIVSTSTNSSSVNSEHGEIPIVEALRDQIEVQKRIQEQLEVQKKLQMRIEAQAKYLQAILEKAQQSLSADMSLPESLESTKAQLTDFNLALSSFMQNINADNGNENVVSYGKVHESISIKKEHETKGIKLMLEGPSIKFDLNSRSSYDFFGINGPMFEAKPLIAPSGRALN</sequence>
<dbReference type="SUPFAM" id="SSF46689">
    <property type="entry name" value="Homeodomain-like"/>
    <property type="match status" value="1"/>
</dbReference>
<dbReference type="Gene3D" id="1.10.10.60">
    <property type="entry name" value="Homeodomain-like"/>
    <property type="match status" value="1"/>
</dbReference>
<dbReference type="Pfam" id="PF14379">
    <property type="entry name" value="Myb_CC_LHEQLE"/>
    <property type="match status" value="1"/>
</dbReference>
<organism evidence="9 10">
    <name type="scientific">Castilleja foliolosa</name>
    <dbReference type="NCBI Taxonomy" id="1961234"/>
    <lineage>
        <taxon>Eukaryota</taxon>
        <taxon>Viridiplantae</taxon>
        <taxon>Streptophyta</taxon>
        <taxon>Embryophyta</taxon>
        <taxon>Tracheophyta</taxon>
        <taxon>Spermatophyta</taxon>
        <taxon>Magnoliopsida</taxon>
        <taxon>eudicotyledons</taxon>
        <taxon>Gunneridae</taxon>
        <taxon>Pentapetalae</taxon>
        <taxon>asterids</taxon>
        <taxon>lamiids</taxon>
        <taxon>Lamiales</taxon>
        <taxon>Orobanchaceae</taxon>
        <taxon>Pedicularideae</taxon>
        <taxon>Castillejinae</taxon>
        <taxon>Castilleja</taxon>
    </lineage>
</organism>
<dbReference type="AlphaFoldDB" id="A0ABD3D1A5"/>
<comment type="caution">
    <text evidence="9">The sequence shown here is derived from an EMBL/GenBank/DDBJ whole genome shotgun (WGS) entry which is preliminary data.</text>
</comment>
<comment type="subcellular location">
    <subcellularLocation>
        <location evidence="1">Nucleus</location>
    </subcellularLocation>
</comment>
<protein>
    <recommendedName>
        <fullName evidence="8">HTH myb-type domain-containing protein</fullName>
    </recommendedName>
</protein>
<dbReference type="PANTHER" id="PTHR31499">
    <property type="entry name" value="MYB FAMILY TRANSCRIPTION FACTOR PHL11"/>
    <property type="match status" value="1"/>
</dbReference>
<comment type="similarity">
    <text evidence="2">Belongs to the MYB-CC family.</text>
</comment>
<feature type="compositionally biased region" description="Basic and acidic residues" evidence="7">
    <location>
        <begin position="1"/>
        <end position="16"/>
    </location>
</feature>
<evidence type="ECO:0000256" key="1">
    <source>
        <dbReference type="ARBA" id="ARBA00004123"/>
    </source>
</evidence>
<evidence type="ECO:0000259" key="8">
    <source>
        <dbReference type="PROSITE" id="PS51294"/>
    </source>
</evidence>
<dbReference type="EMBL" id="JAVIJP010000027">
    <property type="protein sequence ID" value="KAL3635778.1"/>
    <property type="molecule type" value="Genomic_DNA"/>
</dbReference>
<reference evidence="10" key="1">
    <citation type="journal article" date="2024" name="IScience">
        <title>Strigolactones Initiate the Formation of Haustorium-like Structures in Castilleja.</title>
        <authorList>
            <person name="Buerger M."/>
            <person name="Peterson D."/>
            <person name="Chory J."/>
        </authorList>
    </citation>
    <scope>NUCLEOTIDE SEQUENCE [LARGE SCALE GENOMIC DNA]</scope>
</reference>
<dbReference type="NCBIfam" id="TIGR01557">
    <property type="entry name" value="myb_SHAQKYF"/>
    <property type="match status" value="1"/>
</dbReference>
<evidence type="ECO:0000256" key="3">
    <source>
        <dbReference type="ARBA" id="ARBA00023015"/>
    </source>
</evidence>
<name>A0ABD3D1A5_9LAMI</name>
<dbReference type="InterPro" id="IPR025756">
    <property type="entry name" value="Myb_CC_LHEQLE"/>
</dbReference>
<dbReference type="FunFam" id="1.10.10.60:FF:000002">
    <property type="entry name" value="Myb family transcription factor"/>
    <property type="match status" value="1"/>
</dbReference>
<dbReference type="GO" id="GO:0005634">
    <property type="term" value="C:nucleus"/>
    <property type="evidence" value="ECO:0007669"/>
    <property type="project" value="UniProtKB-SubCell"/>
</dbReference>
<keyword evidence="10" id="KW-1185">Reference proteome</keyword>
<dbReference type="InterPro" id="IPR009057">
    <property type="entry name" value="Homeodomain-like_sf"/>
</dbReference>
<feature type="compositionally biased region" description="Basic and acidic residues" evidence="7">
    <location>
        <begin position="151"/>
        <end position="160"/>
    </location>
</feature>
<dbReference type="InterPro" id="IPR046955">
    <property type="entry name" value="PHR1-like"/>
</dbReference>
<accession>A0ABD3D1A5</accession>
<proteinExistence type="inferred from homology"/>
<keyword evidence="6" id="KW-0539">Nucleus</keyword>
<evidence type="ECO:0000256" key="2">
    <source>
        <dbReference type="ARBA" id="ARBA00006783"/>
    </source>
</evidence>
<evidence type="ECO:0000256" key="6">
    <source>
        <dbReference type="ARBA" id="ARBA00023242"/>
    </source>
</evidence>
<evidence type="ECO:0000256" key="5">
    <source>
        <dbReference type="ARBA" id="ARBA00023163"/>
    </source>
</evidence>
<keyword evidence="4" id="KW-0175">Coiled coil</keyword>
<dbReference type="PROSITE" id="PS51294">
    <property type="entry name" value="HTH_MYB"/>
    <property type="match status" value="1"/>
</dbReference>
<dbReference type="Proteomes" id="UP001632038">
    <property type="component" value="Unassembled WGS sequence"/>
</dbReference>
<keyword evidence="5" id="KW-0804">Transcription</keyword>
<feature type="region of interest" description="Disordered" evidence="7">
    <location>
        <begin position="1"/>
        <end position="24"/>
    </location>
</feature>
<evidence type="ECO:0000313" key="10">
    <source>
        <dbReference type="Proteomes" id="UP001632038"/>
    </source>
</evidence>
<dbReference type="InterPro" id="IPR006447">
    <property type="entry name" value="Myb_dom_plants"/>
</dbReference>
<keyword evidence="3" id="KW-0805">Transcription regulation</keyword>
<evidence type="ECO:0000256" key="7">
    <source>
        <dbReference type="SAM" id="MobiDB-lite"/>
    </source>
</evidence>
<evidence type="ECO:0000256" key="4">
    <source>
        <dbReference type="ARBA" id="ARBA00023054"/>
    </source>
</evidence>
<gene>
    <name evidence="9" type="ORF">CASFOL_020325</name>
</gene>
<dbReference type="InterPro" id="IPR001005">
    <property type="entry name" value="SANT/Myb"/>
</dbReference>
<feature type="region of interest" description="Disordered" evidence="7">
    <location>
        <begin position="141"/>
        <end position="160"/>
    </location>
</feature>
<dbReference type="Pfam" id="PF00249">
    <property type="entry name" value="Myb_DNA-binding"/>
    <property type="match status" value="1"/>
</dbReference>